<evidence type="ECO:0000256" key="1">
    <source>
        <dbReference type="SAM" id="Phobius"/>
    </source>
</evidence>
<dbReference type="OrthoDB" id="9949386at2"/>
<proteinExistence type="predicted"/>
<dbReference type="RefSeq" id="WP_121247910.1">
    <property type="nucleotide sequence ID" value="NZ_RBIL01000001.1"/>
</dbReference>
<keyword evidence="1" id="KW-0472">Membrane</keyword>
<dbReference type="Proteomes" id="UP000278962">
    <property type="component" value="Unassembled WGS sequence"/>
</dbReference>
<sequence length="123" mass="13125">MNRAFKHLEAKLRFADLTIGQWAAVIAGLLFGLVFAQYLSPIGGLWGAVLGIYLGALPASAAFFASLSEFDLGGLLVAALRRRREPGRYLPGAGSTGIGYRVTVAVKETPTTTDDLDLVALWD</sequence>
<evidence type="ECO:0000313" key="3">
    <source>
        <dbReference type="Proteomes" id="UP000278962"/>
    </source>
</evidence>
<organism evidence="2 3">
    <name type="scientific">Solirubrobacter pauli</name>
    <dbReference type="NCBI Taxonomy" id="166793"/>
    <lineage>
        <taxon>Bacteria</taxon>
        <taxon>Bacillati</taxon>
        <taxon>Actinomycetota</taxon>
        <taxon>Thermoleophilia</taxon>
        <taxon>Solirubrobacterales</taxon>
        <taxon>Solirubrobacteraceae</taxon>
        <taxon>Solirubrobacter</taxon>
    </lineage>
</organism>
<feature type="transmembrane region" description="Helical" evidence="1">
    <location>
        <begin position="21"/>
        <end position="40"/>
    </location>
</feature>
<dbReference type="EMBL" id="RBIL01000001">
    <property type="protein sequence ID" value="RKQ90823.1"/>
    <property type="molecule type" value="Genomic_DNA"/>
</dbReference>
<accession>A0A660LAC7</accession>
<keyword evidence="1" id="KW-1133">Transmembrane helix</keyword>
<reference evidence="2 3" key="1">
    <citation type="submission" date="2018-10" db="EMBL/GenBank/DDBJ databases">
        <title>Genomic Encyclopedia of Archaeal and Bacterial Type Strains, Phase II (KMG-II): from individual species to whole genera.</title>
        <authorList>
            <person name="Goeker M."/>
        </authorList>
    </citation>
    <scope>NUCLEOTIDE SEQUENCE [LARGE SCALE GENOMIC DNA]</scope>
    <source>
        <strain evidence="2 3">DSM 14954</strain>
    </source>
</reference>
<keyword evidence="3" id="KW-1185">Reference proteome</keyword>
<evidence type="ECO:0000313" key="2">
    <source>
        <dbReference type="EMBL" id="RKQ90823.1"/>
    </source>
</evidence>
<protein>
    <recommendedName>
        <fullName evidence="4">PrgI family protein</fullName>
    </recommendedName>
</protein>
<feature type="transmembrane region" description="Helical" evidence="1">
    <location>
        <begin position="52"/>
        <end position="80"/>
    </location>
</feature>
<evidence type="ECO:0008006" key="4">
    <source>
        <dbReference type="Google" id="ProtNLM"/>
    </source>
</evidence>
<comment type="caution">
    <text evidence="2">The sequence shown here is derived from an EMBL/GenBank/DDBJ whole genome shotgun (WGS) entry which is preliminary data.</text>
</comment>
<gene>
    <name evidence="2" type="ORF">C8N24_0638</name>
</gene>
<dbReference type="AlphaFoldDB" id="A0A660LAC7"/>
<keyword evidence="1" id="KW-0812">Transmembrane</keyword>
<name>A0A660LAC7_9ACTN</name>